<dbReference type="Proteomes" id="UP001608902">
    <property type="component" value="Unassembled WGS sequence"/>
</dbReference>
<dbReference type="SUPFAM" id="SSF56672">
    <property type="entry name" value="DNA/RNA polymerases"/>
    <property type="match status" value="1"/>
</dbReference>
<gene>
    <name evidence="2" type="ORF">AB6A40_008666</name>
</gene>
<reference evidence="2 3" key="1">
    <citation type="submission" date="2024-08" db="EMBL/GenBank/DDBJ databases">
        <title>Gnathostoma spinigerum genome.</title>
        <authorList>
            <person name="Gonzalez-Bertolin B."/>
            <person name="Monzon S."/>
            <person name="Zaballos A."/>
            <person name="Jimenez P."/>
            <person name="Dekumyoy P."/>
            <person name="Varona S."/>
            <person name="Cuesta I."/>
            <person name="Sumanam S."/>
            <person name="Adisakwattana P."/>
            <person name="Gasser R.B."/>
            <person name="Hernandez-Gonzalez A."/>
            <person name="Young N.D."/>
            <person name="Perteguer M.J."/>
        </authorList>
    </citation>
    <scope>NUCLEOTIDE SEQUENCE [LARGE SCALE GENOMIC DNA]</scope>
    <source>
        <strain evidence="2">AL3</strain>
        <tissue evidence="2">Liver</tissue>
    </source>
</reference>
<name>A0ABD6ES34_9BILA</name>
<evidence type="ECO:0000313" key="3">
    <source>
        <dbReference type="Proteomes" id="UP001608902"/>
    </source>
</evidence>
<dbReference type="AlphaFoldDB" id="A0ABD6ES34"/>
<evidence type="ECO:0000313" key="2">
    <source>
        <dbReference type="EMBL" id="MFH4981957.1"/>
    </source>
</evidence>
<organism evidence="2 3">
    <name type="scientific">Gnathostoma spinigerum</name>
    <dbReference type="NCBI Taxonomy" id="75299"/>
    <lineage>
        <taxon>Eukaryota</taxon>
        <taxon>Metazoa</taxon>
        <taxon>Ecdysozoa</taxon>
        <taxon>Nematoda</taxon>
        <taxon>Chromadorea</taxon>
        <taxon>Rhabditida</taxon>
        <taxon>Spirurina</taxon>
        <taxon>Gnathostomatomorpha</taxon>
        <taxon>Gnathostomatoidea</taxon>
        <taxon>Gnathostomatidae</taxon>
        <taxon>Gnathostoma</taxon>
    </lineage>
</organism>
<evidence type="ECO:0000259" key="1">
    <source>
        <dbReference type="PROSITE" id="PS50878"/>
    </source>
</evidence>
<comment type="caution">
    <text evidence="2">The sequence shown here is derived from an EMBL/GenBank/DDBJ whole genome shotgun (WGS) entry which is preliminary data.</text>
</comment>
<dbReference type="InterPro" id="IPR043502">
    <property type="entry name" value="DNA/RNA_pol_sf"/>
</dbReference>
<dbReference type="PANTHER" id="PTHR47027">
    <property type="entry name" value="REVERSE TRANSCRIPTASE DOMAIN-CONTAINING PROTEIN"/>
    <property type="match status" value="1"/>
</dbReference>
<accession>A0ABD6ES34</accession>
<proteinExistence type="predicted"/>
<dbReference type="InterPro" id="IPR000477">
    <property type="entry name" value="RT_dom"/>
</dbReference>
<protein>
    <recommendedName>
        <fullName evidence="1">Reverse transcriptase domain-containing protein</fullName>
    </recommendedName>
</protein>
<dbReference type="PROSITE" id="PS50878">
    <property type="entry name" value="RT_POL"/>
    <property type="match status" value="1"/>
</dbReference>
<dbReference type="Pfam" id="PF00078">
    <property type="entry name" value="RVT_1"/>
    <property type="match status" value="1"/>
</dbReference>
<sequence>MNSNTAAIMGAKTGTSRKFLVDTGVRQDSVLRPMLFNYVIDEVMRRTTQDYDSNILLHPAEKELTDLEYADDIALVADNPRELQNAVTAVSDYSASFGLLLKPSKSKMLATKPSKPMRLPIRIDGEELENVKSFCYLGSVITASTSCMEDIAQRIAKASSAFNMLQKCHWNTKIKNNTELRVYQIAIRRILMCEST</sequence>
<dbReference type="EMBL" id="JBGFUD010008204">
    <property type="protein sequence ID" value="MFH4981957.1"/>
    <property type="molecule type" value="Genomic_DNA"/>
</dbReference>
<feature type="domain" description="Reverse transcriptase" evidence="1">
    <location>
        <begin position="1"/>
        <end position="141"/>
    </location>
</feature>
<keyword evidence="3" id="KW-1185">Reference proteome</keyword>
<dbReference type="PANTHER" id="PTHR47027:SF25">
    <property type="entry name" value="REVERSE TRANSCRIPTASE DOMAIN-CONTAINING PROTEIN"/>
    <property type="match status" value="1"/>
</dbReference>